<evidence type="ECO:0000313" key="1">
    <source>
        <dbReference type="EMBL" id="UOQ48138.1"/>
    </source>
</evidence>
<reference evidence="1 2" key="1">
    <citation type="submission" date="2022-04" db="EMBL/GenBank/DDBJ databases">
        <title>Gracilibacillus sp. isolated from saltern.</title>
        <authorList>
            <person name="Won M."/>
            <person name="Lee C.-M."/>
            <person name="Woen H.-Y."/>
            <person name="Kwon S.-W."/>
        </authorList>
    </citation>
    <scope>NUCLEOTIDE SEQUENCE [LARGE SCALE GENOMIC DNA]</scope>
    <source>
        <strain evidence="1 2">SSWR10-1</strain>
    </source>
</reference>
<dbReference type="Proteomes" id="UP000831782">
    <property type="component" value="Chromosome"/>
</dbReference>
<protein>
    <submittedName>
        <fullName evidence="1">Uncharacterized protein</fullName>
    </submittedName>
</protein>
<gene>
    <name evidence="1" type="ORF">MUN88_19155</name>
</gene>
<organism evidence="1 2">
    <name type="scientific">Gracilibacillus caseinilyticus</name>
    <dbReference type="NCBI Taxonomy" id="2932256"/>
    <lineage>
        <taxon>Bacteria</taxon>
        <taxon>Bacillati</taxon>
        <taxon>Bacillota</taxon>
        <taxon>Bacilli</taxon>
        <taxon>Bacillales</taxon>
        <taxon>Bacillaceae</taxon>
        <taxon>Gracilibacillus</taxon>
    </lineage>
</organism>
<dbReference type="RefSeq" id="WP_244718213.1">
    <property type="nucleotide sequence ID" value="NZ_CP095072.1"/>
</dbReference>
<sequence>MQLRQLNNYLHRLKAIETEITSVRIKNRKLADFMNELESTQEYAENNPHLMHVYKQASNARVF</sequence>
<accession>A0ABY4EW99</accession>
<name>A0ABY4EW99_9BACI</name>
<evidence type="ECO:0000313" key="2">
    <source>
        <dbReference type="Proteomes" id="UP000831782"/>
    </source>
</evidence>
<keyword evidence="2" id="KW-1185">Reference proteome</keyword>
<dbReference type="EMBL" id="CP095072">
    <property type="protein sequence ID" value="UOQ48138.1"/>
    <property type="molecule type" value="Genomic_DNA"/>
</dbReference>
<proteinExistence type="predicted"/>